<name>A0ABQ0CUZ5_9HYPO</name>
<keyword evidence="9 12" id="KW-0811">Translocation</keyword>
<organism evidence="13 14">
    <name type="scientific">Epichloe bromicola</name>
    <dbReference type="NCBI Taxonomy" id="79588"/>
    <lineage>
        <taxon>Eukaryota</taxon>
        <taxon>Fungi</taxon>
        <taxon>Dikarya</taxon>
        <taxon>Ascomycota</taxon>
        <taxon>Pezizomycotina</taxon>
        <taxon>Sordariomycetes</taxon>
        <taxon>Hypocreomycetidae</taxon>
        <taxon>Hypocreales</taxon>
        <taxon>Clavicipitaceae</taxon>
        <taxon>Epichloe</taxon>
    </lineage>
</organism>
<keyword evidence="3 12" id="KW-0813">Transport</keyword>
<dbReference type="Proteomes" id="UP001562357">
    <property type="component" value="Unassembled WGS sequence"/>
</dbReference>
<comment type="subunit">
    <text evidence="12">Component of the PAM complex.</text>
</comment>
<evidence type="ECO:0000256" key="2">
    <source>
        <dbReference type="ARBA" id="ARBA00006837"/>
    </source>
</evidence>
<keyword evidence="4 12" id="KW-0812">Transmembrane</keyword>
<keyword evidence="8 12" id="KW-1133">Transmembrane helix</keyword>
<keyword evidence="11 12" id="KW-0472">Membrane</keyword>
<evidence type="ECO:0000256" key="4">
    <source>
        <dbReference type="ARBA" id="ARBA00022692"/>
    </source>
</evidence>
<proteinExistence type="inferred from homology"/>
<dbReference type="InterPro" id="IPR013875">
    <property type="entry name" value="Pam17"/>
</dbReference>
<feature type="transmembrane region" description="Helical" evidence="12">
    <location>
        <begin position="173"/>
        <end position="202"/>
    </location>
</feature>
<gene>
    <name evidence="13" type="primary">g5552</name>
    <name evidence="13" type="ORF">EsDP_00005552</name>
</gene>
<evidence type="ECO:0000256" key="7">
    <source>
        <dbReference type="ARBA" id="ARBA00022946"/>
    </source>
</evidence>
<evidence type="ECO:0000256" key="6">
    <source>
        <dbReference type="ARBA" id="ARBA00022927"/>
    </source>
</evidence>
<evidence type="ECO:0000256" key="1">
    <source>
        <dbReference type="ARBA" id="ARBA00004448"/>
    </source>
</evidence>
<keyword evidence="5 12" id="KW-0999">Mitochondrion inner membrane</keyword>
<evidence type="ECO:0000256" key="5">
    <source>
        <dbReference type="ARBA" id="ARBA00022792"/>
    </source>
</evidence>
<accession>A0ABQ0CUZ5</accession>
<dbReference type="PANTHER" id="PTHR28021:SF1">
    <property type="entry name" value="PRESEQUENCE TRANSLOCATED-ASSOCIATED MOTOR SUBUNIT PAM17, MITOCHONDRIAL"/>
    <property type="match status" value="1"/>
</dbReference>
<keyword evidence="10 12" id="KW-0496">Mitochondrion</keyword>
<protein>
    <recommendedName>
        <fullName evidence="12">Presequence translocated-associated motor subunit PAM17</fullName>
    </recommendedName>
</protein>
<evidence type="ECO:0000256" key="10">
    <source>
        <dbReference type="ARBA" id="ARBA00023128"/>
    </source>
</evidence>
<keyword evidence="7" id="KW-0809">Transit peptide</keyword>
<comment type="subcellular location">
    <subcellularLocation>
        <location evidence="1 12">Mitochondrion inner membrane</location>
        <topology evidence="1 12">Multi-pass membrane protein</topology>
    </subcellularLocation>
</comment>
<evidence type="ECO:0000256" key="11">
    <source>
        <dbReference type="ARBA" id="ARBA00023136"/>
    </source>
</evidence>
<comment type="function">
    <text evidence="12">Component of the PAM complex, a complex required for the translocation of transit peptide-containing proteins from the inner membrane into the mitochondrial matrix in an ATP-dependent manner.</text>
</comment>
<dbReference type="EMBL" id="BAAFGZ010000264">
    <property type="protein sequence ID" value="GAB0137279.1"/>
    <property type="molecule type" value="Genomic_DNA"/>
</dbReference>
<reference evidence="14" key="1">
    <citation type="submission" date="2024-06" db="EMBL/GenBank/DDBJ databases">
        <title>Draft Genome Sequences of Epichloe bromicola Strains Isolated from Elymus ciliaris.</title>
        <authorList>
            <consortium name="Epichloe bromicola genome sequencing consortium"/>
            <person name="Miura A."/>
            <person name="Imano S."/>
            <person name="Ashida A."/>
            <person name="Sato I."/>
            <person name="Chiba S."/>
            <person name="Tanaka A."/>
            <person name="Camagna M."/>
            <person name="Takemoto D."/>
        </authorList>
    </citation>
    <scope>NUCLEOTIDE SEQUENCE [LARGE SCALE GENOMIC DNA]</scope>
    <source>
        <strain evidence="14">DP</strain>
    </source>
</reference>
<dbReference type="Pfam" id="PF08566">
    <property type="entry name" value="Pam17"/>
    <property type="match status" value="1"/>
</dbReference>
<comment type="caution">
    <text evidence="13">The sequence shown here is derived from an EMBL/GenBank/DDBJ whole genome shotgun (WGS) entry which is preliminary data.</text>
</comment>
<comment type="similarity">
    <text evidence="2 12">Belongs to the PAM17 family.</text>
</comment>
<dbReference type="PANTHER" id="PTHR28021">
    <property type="entry name" value="PRESEQUENCE TRANSLOCATED-ASSOCIATED MOTOR SUBUNIT PAM17, MITOCHONDRIAL"/>
    <property type="match status" value="1"/>
</dbReference>
<evidence type="ECO:0000256" key="9">
    <source>
        <dbReference type="ARBA" id="ARBA00023010"/>
    </source>
</evidence>
<evidence type="ECO:0000256" key="3">
    <source>
        <dbReference type="ARBA" id="ARBA00022448"/>
    </source>
</evidence>
<evidence type="ECO:0000256" key="8">
    <source>
        <dbReference type="ARBA" id="ARBA00022989"/>
    </source>
</evidence>
<evidence type="ECO:0000313" key="13">
    <source>
        <dbReference type="EMBL" id="GAB0137279.1"/>
    </source>
</evidence>
<evidence type="ECO:0000256" key="12">
    <source>
        <dbReference type="RuleBase" id="RU367146"/>
    </source>
</evidence>
<keyword evidence="6 12" id="KW-0653">Protein transport</keyword>
<evidence type="ECO:0000313" key="14">
    <source>
        <dbReference type="Proteomes" id="UP001562357"/>
    </source>
</evidence>
<keyword evidence="14" id="KW-1185">Reference proteome</keyword>
<sequence>MSSSLKTLASRLPRSASAPSSQTAAVVRCCSRASVSTTSAVARPAFVAKATTTTTTAPIRRGSNAIFAKRCSSGLVDSSKSMIRLVPAARATSPMSIASQARCLATSSASSPATGSSKSNLDWDSFFKLRLRRRRIQLLFSVTTGLLGGAGGAILLSTGMAEPLVMQIPLDPFVTLGIMTLACAGMGWLVGPSIGNQVFYLMNHRFKAQMMQKESEFFTRVKKNRVDPTNSSAGNPVPDYYGEKIQSVSGYRQWLKDQRAFNKKKTRAFV</sequence>
<feature type="transmembrane region" description="Helical" evidence="12">
    <location>
        <begin position="138"/>
        <end position="161"/>
    </location>
</feature>